<dbReference type="AlphaFoldDB" id="A0AAV4LDJ2"/>
<name>A0AAV4LDJ2_9BACL</name>
<gene>
    <name evidence="1" type="ORF">DNHGIG_12880</name>
</gene>
<proteinExistence type="predicted"/>
<dbReference type="RefSeq" id="WP_282198916.1">
    <property type="nucleotide sequence ID" value="NZ_BOQE01000001.1"/>
</dbReference>
<protein>
    <submittedName>
        <fullName evidence="1">Uncharacterized protein</fullName>
    </submittedName>
</protein>
<dbReference type="Proteomes" id="UP001057291">
    <property type="component" value="Unassembled WGS sequence"/>
</dbReference>
<evidence type="ECO:0000313" key="2">
    <source>
        <dbReference type="Proteomes" id="UP001057291"/>
    </source>
</evidence>
<sequence length="95" mass="10881">MEFKKGKPEDGLDEWAKDAEIIGENVYERMASNHRLRGDAVHFNETFEHAGERPNRSEASKDRGLEAAEEVILGDFVVEPAVKNQNNDEFYQEDL</sequence>
<comment type="caution">
    <text evidence="1">The sequence shown here is derived from an EMBL/GenBank/DDBJ whole genome shotgun (WGS) entry which is preliminary data.</text>
</comment>
<evidence type="ECO:0000313" key="1">
    <source>
        <dbReference type="EMBL" id="GIM45739.1"/>
    </source>
</evidence>
<dbReference type="EMBL" id="BOQE01000001">
    <property type="protein sequence ID" value="GIM45739.1"/>
    <property type="molecule type" value="Genomic_DNA"/>
</dbReference>
<reference evidence="1" key="1">
    <citation type="journal article" date="2023" name="Int. J. Syst. Evol. Microbiol.">
        <title>Collibacillus ludicampi gen. nov., sp. nov., a new soil bacterium of the family Alicyclobacillaceae.</title>
        <authorList>
            <person name="Jojima T."/>
            <person name="Ioku Y."/>
            <person name="Fukuta Y."/>
            <person name="Shirasaka N."/>
            <person name="Matsumura Y."/>
            <person name="Mori M."/>
        </authorList>
    </citation>
    <scope>NUCLEOTIDE SEQUENCE</scope>
    <source>
        <strain evidence="1">TP075</strain>
    </source>
</reference>
<organism evidence="1 2">
    <name type="scientific">Collibacillus ludicampi</name>
    <dbReference type="NCBI Taxonomy" id="2771369"/>
    <lineage>
        <taxon>Bacteria</taxon>
        <taxon>Bacillati</taxon>
        <taxon>Bacillota</taxon>
        <taxon>Bacilli</taxon>
        <taxon>Bacillales</taxon>
        <taxon>Alicyclobacillaceae</taxon>
        <taxon>Collibacillus</taxon>
    </lineage>
</organism>
<accession>A0AAV4LDJ2</accession>
<keyword evidence="2" id="KW-1185">Reference proteome</keyword>